<dbReference type="InterPro" id="IPR003439">
    <property type="entry name" value="ABC_transporter-like_ATP-bd"/>
</dbReference>
<dbReference type="GO" id="GO:0022857">
    <property type="term" value="F:transmembrane transporter activity"/>
    <property type="evidence" value="ECO:0007669"/>
    <property type="project" value="InterPro"/>
</dbReference>
<dbReference type="RefSeq" id="WP_183750575.1">
    <property type="nucleotide sequence ID" value="NZ_JACICC010000001.1"/>
</dbReference>
<dbReference type="Proteomes" id="UP000537592">
    <property type="component" value="Unassembled WGS sequence"/>
</dbReference>
<dbReference type="FunFam" id="3.40.50.300:FF:000425">
    <property type="entry name" value="Probable ABC transporter, ATP-binding subunit"/>
    <property type="match status" value="1"/>
</dbReference>
<dbReference type="InterPro" id="IPR008995">
    <property type="entry name" value="Mo/tungstate-bd_C_term_dom"/>
</dbReference>
<dbReference type="SMART" id="SM00382">
    <property type="entry name" value="AAA"/>
    <property type="match status" value="1"/>
</dbReference>
<proteinExistence type="inferred from homology"/>
<dbReference type="Gene3D" id="3.40.50.300">
    <property type="entry name" value="P-loop containing nucleotide triphosphate hydrolases"/>
    <property type="match status" value="1"/>
</dbReference>
<dbReference type="EMBL" id="JACICC010000001">
    <property type="protein sequence ID" value="MBB3808600.1"/>
    <property type="molecule type" value="Genomic_DNA"/>
</dbReference>
<sequence>MSQPAPTADTLLAVTGLGKRFSPAAQWVVRDVSFRLEPGEIFALIGPSGCGKTTTLRIIAGFETADTGDVSLNGRSVMALPPDQREIGMVFQDYALFPHLTVAANVGFGTSNVTREERAALVARHLDMVGLSGLGERYPDELSGGQQQRVALARTFAAKPKLILLDEPFSNLDAALRHSTRREIREILKGTGIGVIFVTHDQEEALSFADRIGVMRAGGIEQIGTPQEVYKRPRTRFVAEFLGRTNLVEADANGDVAATPMGPVALGSPATGRVLLSLRPETIAITPSPTGPGTVIGRDFKGHDWTYLVDIDGNRYQIDVMSEASLTIGERVTLTANAPAVVLEHAPPG</sequence>
<evidence type="ECO:0000313" key="7">
    <source>
        <dbReference type="Proteomes" id="UP000537592"/>
    </source>
</evidence>
<dbReference type="InterPro" id="IPR027417">
    <property type="entry name" value="P-loop_NTPase"/>
</dbReference>
<name>A0A7W5Z1Y6_9HYPH</name>
<keyword evidence="7" id="KW-1185">Reference proteome</keyword>
<dbReference type="Pfam" id="PF00005">
    <property type="entry name" value="ABC_tran"/>
    <property type="match status" value="1"/>
</dbReference>
<dbReference type="Pfam" id="PF08402">
    <property type="entry name" value="TOBE_2"/>
    <property type="match status" value="1"/>
</dbReference>
<dbReference type="SUPFAM" id="SSF50331">
    <property type="entry name" value="MOP-like"/>
    <property type="match status" value="1"/>
</dbReference>
<accession>A0A7W5Z1Y6</accession>
<keyword evidence="2" id="KW-0813">Transport</keyword>
<evidence type="ECO:0000256" key="4">
    <source>
        <dbReference type="ARBA" id="ARBA00022840"/>
    </source>
</evidence>
<dbReference type="InterPro" id="IPR017871">
    <property type="entry name" value="ABC_transporter-like_CS"/>
</dbReference>
<dbReference type="GO" id="GO:0005524">
    <property type="term" value="F:ATP binding"/>
    <property type="evidence" value="ECO:0007669"/>
    <property type="project" value="UniProtKB-KW"/>
</dbReference>
<evidence type="ECO:0000259" key="5">
    <source>
        <dbReference type="PROSITE" id="PS50893"/>
    </source>
</evidence>
<protein>
    <submittedName>
        <fullName evidence="6">Iron(III) transport system ATP-binding protein</fullName>
    </submittedName>
</protein>
<comment type="caution">
    <text evidence="6">The sequence shown here is derived from an EMBL/GenBank/DDBJ whole genome shotgun (WGS) entry which is preliminary data.</text>
</comment>
<dbReference type="GO" id="GO:0016887">
    <property type="term" value="F:ATP hydrolysis activity"/>
    <property type="evidence" value="ECO:0007669"/>
    <property type="project" value="InterPro"/>
</dbReference>
<gene>
    <name evidence="6" type="ORF">FHS81_000654</name>
</gene>
<dbReference type="PANTHER" id="PTHR42781">
    <property type="entry name" value="SPERMIDINE/PUTRESCINE IMPORT ATP-BINDING PROTEIN POTA"/>
    <property type="match status" value="1"/>
</dbReference>
<keyword evidence="4 6" id="KW-0067">ATP-binding</keyword>
<dbReference type="PROSITE" id="PS00211">
    <property type="entry name" value="ABC_TRANSPORTER_1"/>
    <property type="match status" value="1"/>
</dbReference>
<evidence type="ECO:0000256" key="1">
    <source>
        <dbReference type="ARBA" id="ARBA00005417"/>
    </source>
</evidence>
<organism evidence="6 7">
    <name type="scientific">Pseudochelatococcus contaminans</name>
    <dbReference type="NCBI Taxonomy" id="1538103"/>
    <lineage>
        <taxon>Bacteria</taxon>
        <taxon>Pseudomonadati</taxon>
        <taxon>Pseudomonadota</taxon>
        <taxon>Alphaproteobacteria</taxon>
        <taxon>Hyphomicrobiales</taxon>
        <taxon>Chelatococcaceae</taxon>
        <taxon>Pseudochelatococcus</taxon>
    </lineage>
</organism>
<evidence type="ECO:0000256" key="2">
    <source>
        <dbReference type="ARBA" id="ARBA00022448"/>
    </source>
</evidence>
<feature type="domain" description="ABC transporter" evidence="5">
    <location>
        <begin position="12"/>
        <end position="242"/>
    </location>
</feature>
<dbReference type="InterPro" id="IPR013611">
    <property type="entry name" value="Transp-assoc_OB_typ2"/>
</dbReference>
<dbReference type="SUPFAM" id="SSF52540">
    <property type="entry name" value="P-loop containing nucleoside triphosphate hydrolases"/>
    <property type="match status" value="1"/>
</dbReference>
<dbReference type="PROSITE" id="PS50893">
    <property type="entry name" value="ABC_TRANSPORTER_2"/>
    <property type="match status" value="1"/>
</dbReference>
<dbReference type="GO" id="GO:0043190">
    <property type="term" value="C:ATP-binding cassette (ABC) transporter complex"/>
    <property type="evidence" value="ECO:0007669"/>
    <property type="project" value="InterPro"/>
</dbReference>
<dbReference type="GO" id="GO:0015697">
    <property type="term" value="P:quaternary ammonium group transport"/>
    <property type="evidence" value="ECO:0007669"/>
    <property type="project" value="UniProtKB-ARBA"/>
</dbReference>
<evidence type="ECO:0000256" key="3">
    <source>
        <dbReference type="ARBA" id="ARBA00022741"/>
    </source>
</evidence>
<dbReference type="AlphaFoldDB" id="A0A7W5Z1Y6"/>
<dbReference type="InterPro" id="IPR003593">
    <property type="entry name" value="AAA+_ATPase"/>
</dbReference>
<dbReference type="InterPro" id="IPR050093">
    <property type="entry name" value="ABC_SmlMolc_Importer"/>
</dbReference>
<comment type="similarity">
    <text evidence="1">Belongs to the ABC transporter superfamily.</text>
</comment>
<evidence type="ECO:0000313" key="6">
    <source>
        <dbReference type="EMBL" id="MBB3808600.1"/>
    </source>
</evidence>
<dbReference type="PANTHER" id="PTHR42781:SF4">
    <property type="entry name" value="SPERMIDINE_PUTRESCINE IMPORT ATP-BINDING PROTEIN POTA"/>
    <property type="match status" value="1"/>
</dbReference>
<keyword evidence="3" id="KW-0547">Nucleotide-binding</keyword>
<reference evidence="6 7" key="1">
    <citation type="submission" date="2020-08" db="EMBL/GenBank/DDBJ databases">
        <title>Genomic Encyclopedia of Type Strains, Phase IV (KMG-IV): sequencing the most valuable type-strain genomes for metagenomic binning, comparative biology and taxonomic classification.</title>
        <authorList>
            <person name="Goeker M."/>
        </authorList>
    </citation>
    <scope>NUCLEOTIDE SEQUENCE [LARGE SCALE GENOMIC DNA]</scope>
    <source>
        <strain evidence="6 7">DSM 28760</strain>
    </source>
</reference>